<feature type="transmembrane region" description="Helical" evidence="7">
    <location>
        <begin position="43"/>
        <end position="61"/>
    </location>
</feature>
<evidence type="ECO:0000259" key="8">
    <source>
        <dbReference type="Pfam" id="PF01529"/>
    </source>
</evidence>
<feature type="transmembrane region" description="Helical" evidence="7">
    <location>
        <begin position="218"/>
        <end position="241"/>
    </location>
</feature>
<dbReference type="PROSITE" id="PS50216">
    <property type="entry name" value="DHHC"/>
    <property type="match status" value="1"/>
</dbReference>
<evidence type="ECO:0000256" key="7">
    <source>
        <dbReference type="RuleBase" id="RU079119"/>
    </source>
</evidence>
<dbReference type="GO" id="GO:0019706">
    <property type="term" value="F:protein-cysteine S-palmitoyltransferase activity"/>
    <property type="evidence" value="ECO:0007669"/>
    <property type="project" value="UniProtKB-EC"/>
</dbReference>
<feature type="transmembrane region" description="Helical" evidence="7">
    <location>
        <begin position="193"/>
        <end position="212"/>
    </location>
</feature>
<keyword evidence="3 7" id="KW-0812">Transmembrane</keyword>
<keyword evidence="2 7" id="KW-0808">Transferase</keyword>
<feature type="transmembrane region" description="Helical" evidence="7">
    <location>
        <begin position="159"/>
        <end position="181"/>
    </location>
</feature>
<comment type="caution">
    <text evidence="9">The sequence shown here is derived from an EMBL/GenBank/DDBJ whole genome shotgun (WGS) entry which is preliminary data.</text>
</comment>
<keyword evidence="5 7" id="KW-0472">Membrane</keyword>
<dbReference type="PANTHER" id="PTHR22883:SF452">
    <property type="entry name" value="PALMITOYLTRANSFERASE"/>
    <property type="match status" value="1"/>
</dbReference>
<dbReference type="GO" id="GO:0005783">
    <property type="term" value="C:endoplasmic reticulum"/>
    <property type="evidence" value="ECO:0007669"/>
    <property type="project" value="TreeGrafter"/>
</dbReference>
<sequence length="308" mass="34006">MGGDTPVDRSYIVAKYLAPTIHVSLIGSLTAVTVLLRLLDGESVWFCFLFAALIAANWAQFMRHPSFVQLSDRPENDVSRYPQRAPAECATIRPTAADVHERLMDPAPRYQIADGVHFCRRCAFHVPACSHHCPLCRHCIRLRDHHCFFLGACVGRDNMVYFVSFCLHACLGCAVAAWTLGGHLHAAHLPLNTVHGAVNFLPPAAVASWVVGTVSGLAVGYLVLLYLAVTTCLGTGFMFGYHMALLASGQVAHMWSVTPRLEVSPRAGQHCRRVFGRHGLLQLLLPLDRRPYPSLDRDDFGLEEIKVL</sequence>
<evidence type="ECO:0000256" key="5">
    <source>
        <dbReference type="ARBA" id="ARBA00023136"/>
    </source>
</evidence>
<evidence type="ECO:0000256" key="6">
    <source>
        <dbReference type="ARBA" id="ARBA00023315"/>
    </source>
</evidence>
<dbReference type="InterPro" id="IPR001594">
    <property type="entry name" value="Palmitoyltrfase_DHHC"/>
</dbReference>
<reference evidence="9 10" key="1">
    <citation type="submission" date="2019-07" db="EMBL/GenBank/DDBJ databases">
        <title>Draft genome assembly of a fouling barnacle, Amphibalanus amphitrite (Darwin, 1854): The first reference genome for Thecostraca.</title>
        <authorList>
            <person name="Kim W."/>
        </authorList>
    </citation>
    <scope>NUCLEOTIDE SEQUENCE [LARGE SCALE GENOMIC DNA]</scope>
    <source>
        <strain evidence="9">SNU_AA5</strain>
        <tissue evidence="9">Soma without cirri and trophi</tissue>
    </source>
</reference>
<feature type="transmembrane region" description="Helical" evidence="7">
    <location>
        <begin position="16"/>
        <end position="36"/>
    </location>
</feature>
<keyword evidence="10" id="KW-1185">Reference proteome</keyword>
<evidence type="ECO:0000256" key="4">
    <source>
        <dbReference type="ARBA" id="ARBA00022989"/>
    </source>
</evidence>
<gene>
    <name evidence="9" type="primary">Zdhhc16_0</name>
    <name evidence="9" type="ORF">FJT64_006903</name>
</gene>
<proteinExistence type="inferred from homology"/>
<evidence type="ECO:0000256" key="2">
    <source>
        <dbReference type="ARBA" id="ARBA00022679"/>
    </source>
</evidence>
<feature type="domain" description="Palmitoyltransferase DHHC" evidence="8">
    <location>
        <begin position="116"/>
        <end position="250"/>
    </location>
</feature>
<accession>A0A6A4VVM0</accession>
<dbReference type="GO" id="GO:0005794">
    <property type="term" value="C:Golgi apparatus"/>
    <property type="evidence" value="ECO:0007669"/>
    <property type="project" value="TreeGrafter"/>
</dbReference>
<evidence type="ECO:0000313" key="9">
    <source>
        <dbReference type="EMBL" id="KAF0295624.1"/>
    </source>
</evidence>
<comment type="subcellular location">
    <subcellularLocation>
        <location evidence="1">Membrane</location>
        <topology evidence="1">Multi-pass membrane protein</topology>
    </subcellularLocation>
</comment>
<organism evidence="9 10">
    <name type="scientific">Amphibalanus amphitrite</name>
    <name type="common">Striped barnacle</name>
    <name type="synonym">Balanus amphitrite</name>
    <dbReference type="NCBI Taxonomy" id="1232801"/>
    <lineage>
        <taxon>Eukaryota</taxon>
        <taxon>Metazoa</taxon>
        <taxon>Ecdysozoa</taxon>
        <taxon>Arthropoda</taxon>
        <taxon>Crustacea</taxon>
        <taxon>Multicrustacea</taxon>
        <taxon>Cirripedia</taxon>
        <taxon>Thoracica</taxon>
        <taxon>Thoracicalcarea</taxon>
        <taxon>Balanomorpha</taxon>
        <taxon>Balanoidea</taxon>
        <taxon>Balanidae</taxon>
        <taxon>Amphibalaninae</taxon>
        <taxon>Amphibalanus</taxon>
    </lineage>
</organism>
<comment type="domain">
    <text evidence="7">The DHHC domain is required for palmitoyltransferase activity.</text>
</comment>
<keyword evidence="4 7" id="KW-1133">Transmembrane helix</keyword>
<dbReference type="AlphaFoldDB" id="A0A6A4VVM0"/>
<dbReference type="EMBL" id="VIIS01001607">
    <property type="protein sequence ID" value="KAF0295624.1"/>
    <property type="molecule type" value="Genomic_DNA"/>
</dbReference>
<dbReference type="PANTHER" id="PTHR22883">
    <property type="entry name" value="ZINC FINGER DHHC DOMAIN CONTAINING PROTEIN"/>
    <property type="match status" value="1"/>
</dbReference>
<keyword evidence="6 7" id="KW-0012">Acyltransferase</keyword>
<dbReference type="InterPro" id="IPR039859">
    <property type="entry name" value="PFA4/ZDH16/20/ERF2-like"/>
</dbReference>
<dbReference type="GO" id="GO:0006612">
    <property type="term" value="P:protein targeting to membrane"/>
    <property type="evidence" value="ECO:0007669"/>
    <property type="project" value="TreeGrafter"/>
</dbReference>
<name>A0A6A4VVM0_AMPAM</name>
<dbReference type="OrthoDB" id="302728at2759"/>
<dbReference type="EC" id="2.3.1.225" evidence="7"/>
<comment type="catalytic activity">
    <reaction evidence="7">
        <text>L-cysteinyl-[protein] + hexadecanoyl-CoA = S-hexadecanoyl-L-cysteinyl-[protein] + CoA</text>
        <dbReference type="Rhea" id="RHEA:36683"/>
        <dbReference type="Rhea" id="RHEA-COMP:10131"/>
        <dbReference type="Rhea" id="RHEA-COMP:11032"/>
        <dbReference type="ChEBI" id="CHEBI:29950"/>
        <dbReference type="ChEBI" id="CHEBI:57287"/>
        <dbReference type="ChEBI" id="CHEBI:57379"/>
        <dbReference type="ChEBI" id="CHEBI:74151"/>
        <dbReference type="EC" id="2.3.1.225"/>
    </reaction>
</comment>
<evidence type="ECO:0000256" key="1">
    <source>
        <dbReference type="ARBA" id="ARBA00004141"/>
    </source>
</evidence>
<protein>
    <recommendedName>
        <fullName evidence="7">Palmitoyltransferase</fullName>
        <ecNumber evidence="7">2.3.1.225</ecNumber>
    </recommendedName>
</protein>
<evidence type="ECO:0000313" key="10">
    <source>
        <dbReference type="Proteomes" id="UP000440578"/>
    </source>
</evidence>
<dbReference type="Pfam" id="PF01529">
    <property type="entry name" value="DHHC"/>
    <property type="match status" value="1"/>
</dbReference>
<dbReference type="Proteomes" id="UP000440578">
    <property type="component" value="Unassembled WGS sequence"/>
</dbReference>
<evidence type="ECO:0000256" key="3">
    <source>
        <dbReference type="ARBA" id="ARBA00022692"/>
    </source>
</evidence>
<comment type="similarity">
    <text evidence="7">Belongs to the DHHC palmitoyltransferase family.</text>
</comment>
<dbReference type="GO" id="GO:0016020">
    <property type="term" value="C:membrane"/>
    <property type="evidence" value="ECO:0007669"/>
    <property type="project" value="UniProtKB-SubCell"/>
</dbReference>